<dbReference type="EMBL" id="BARS01056780">
    <property type="protein sequence ID" value="GAG45696.1"/>
    <property type="molecule type" value="Genomic_DNA"/>
</dbReference>
<protein>
    <recommendedName>
        <fullName evidence="2">Right handed beta helix domain-containing protein</fullName>
    </recommendedName>
</protein>
<accession>X0ZBA0</accession>
<feature type="non-terminal residue" evidence="1">
    <location>
        <position position="164"/>
    </location>
</feature>
<gene>
    <name evidence="1" type="ORF">S01H1_83499</name>
</gene>
<organism evidence="1">
    <name type="scientific">marine sediment metagenome</name>
    <dbReference type="NCBI Taxonomy" id="412755"/>
    <lineage>
        <taxon>unclassified sequences</taxon>
        <taxon>metagenomes</taxon>
        <taxon>ecological metagenomes</taxon>
    </lineage>
</organism>
<evidence type="ECO:0000313" key="1">
    <source>
        <dbReference type="EMBL" id="GAG45696.1"/>
    </source>
</evidence>
<reference evidence="1" key="1">
    <citation type="journal article" date="2014" name="Front. Microbiol.">
        <title>High frequency of phylogenetically diverse reductive dehalogenase-homologous genes in deep subseafloor sedimentary metagenomes.</title>
        <authorList>
            <person name="Kawai M."/>
            <person name="Futagami T."/>
            <person name="Toyoda A."/>
            <person name="Takaki Y."/>
            <person name="Nishi S."/>
            <person name="Hori S."/>
            <person name="Arai W."/>
            <person name="Tsubouchi T."/>
            <person name="Morono Y."/>
            <person name="Uchiyama I."/>
            <person name="Ito T."/>
            <person name="Fujiyama A."/>
            <person name="Inagaki F."/>
            <person name="Takami H."/>
        </authorList>
    </citation>
    <scope>NUCLEOTIDE SEQUENCE</scope>
    <source>
        <strain evidence="1">Expedition CK06-06</strain>
    </source>
</reference>
<evidence type="ECO:0008006" key="2">
    <source>
        <dbReference type="Google" id="ProtNLM"/>
    </source>
</evidence>
<name>X0ZBA0_9ZZZZ</name>
<sequence length="164" mass="15883">GCWAGVAIRDGAQDNTVGGSDPGEGNVLSGSSYCEVLISGSGTNGNVVKGNYIGTDASGTATVPNNWGGVCINSGAQNNTVGGSNPGEGNVISGGNYSGVRIEHPGTNGNVVKGNYIGTDASGTVAVPNGSQGVLIWAGPQNNTIGGTAVGEGNVIAFNDGDGV</sequence>
<proteinExistence type="predicted"/>
<dbReference type="AlphaFoldDB" id="X0ZBA0"/>
<comment type="caution">
    <text evidence="1">The sequence shown here is derived from an EMBL/GenBank/DDBJ whole genome shotgun (WGS) entry which is preliminary data.</text>
</comment>
<feature type="non-terminal residue" evidence="1">
    <location>
        <position position="1"/>
    </location>
</feature>